<dbReference type="Proteomes" id="UP001062165">
    <property type="component" value="Chromosome"/>
</dbReference>
<evidence type="ECO:0000256" key="1">
    <source>
        <dbReference type="SAM" id="SignalP"/>
    </source>
</evidence>
<evidence type="ECO:0000313" key="3">
    <source>
        <dbReference type="Proteomes" id="UP001062165"/>
    </source>
</evidence>
<proteinExistence type="predicted"/>
<dbReference type="RefSeq" id="WP_263050676.1">
    <property type="nucleotide sequence ID" value="NZ_CP106735.1"/>
</dbReference>
<keyword evidence="3" id="KW-1185">Reference proteome</keyword>
<accession>A0ABY6CYE0</accession>
<evidence type="ECO:0000313" key="2">
    <source>
        <dbReference type="EMBL" id="UXX78932.1"/>
    </source>
</evidence>
<sequence>MKKLLTLLLVCALGAAATAQEITPYTQYKINEGVSLEVTKLKRVEQYGWDSFEVTYRLKNNTKFDLFKVDVTLYLVDKNDNQVGTVEIHDFKVPKNSDTEYTYVDLKSPYVNEKYNKIVVVKNNIEVQIEDPKGTSLAKINCTPSFSMR</sequence>
<organism evidence="2 3">
    <name type="scientific">Reichenbachiella carrageenanivorans</name>
    <dbReference type="NCBI Taxonomy" id="2979869"/>
    <lineage>
        <taxon>Bacteria</taxon>
        <taxon>Pseudomonadati</taxon>
        <taxon>Bacteroidota</taxon>
        <taxon>Cytophagia</taxon>
        <taxon>Cytophagales</taxon>
        <taxon>Reichenbachiellaceae</taxon>
        <taxon>Reichenbachiella</taxon>
    </lineage>
</organism>
<gene>
    <name evidence="2" type="ORF">N7E81_16375</name>
</gene>
<name>A0ABY6CYE0_9BACT</name>
<reference evidence="2" key="1">
    <citation type="submission" date="2022-10" db="EMBL/GenBank/DDBJ databases">
        <title>Comparative genomics and taxonomic characterization of three novel marine species of genus Reichenbachiella exhibiting antioxidant and polysaccharide degradation activities.</title>
        <authorList>
            <person name="Muhammad N."/>
            <person name="Lee Y.-J."/>
            <person name="Ko J."/>
            <person name="Kim S.-G."/>
        </authorList>
    </citation>
    <scope>NUCLEOTIDE SEQUENCE</scope>
    <source>
        <strain evidence="2">Wsw4-B4</strain>
    </source>
</reference>
<protein>
    <recommendedName>
        <fullName evidence="4">DUF4352 domain-containing protein</fullName>
    </recommendedName>
</protein>
<feature type="signal peptide" evidence="1">
    <location>
        <begin position="1"/>
        <end position="19"/>
    </location>
</feature>
<dbReference type="EMBL" id="CP106735">
    <property type="protein sequence ID" value="UXX78932.1"/>
    <property type="molecule type" value="Genomic_DNA"/>
</dbReference>
<keyword evidence="1" id="KW-0732">Signal</keyword>
<evidence type="ECO:0008006" key="4">
    <source>
        <dbReference type="Google" id="ProtNLM"/>
    </source>
</evidence>
<feature type="chain" id="PRO_5046682968" description="DUF4352 domain-containing protein" evidence="1">
    <location>
        <begin position="20"/>
        <end position="149"/>
    </location>
</feature>